<dbReference type="EnsemblMetazoa" id="XM_022804290">
    <property type="protein sequence ID" value="XP_022660025"/>
    <property type="gene ID" value="LOC111249861"/>
</dbReference>
<feature type="compositionally biased region" description="Basic and acidic residues" evidence="2">
    <location>
        <begin position="918"/>
        <end position="927"/>
    </location>
</feature>
<dbReference type="InParanoid" id="A0A7M7K3Q7"/>
<dbReference type="OrthoDB" id="10031901at2759"/>
<dbReference type="Proteomes" id="UP000594260">
    <property type="component" value="Unplaced"/>
</dbReference>
<name>A0A7M7K3Q7_VARDE</name>
<dbReference type="PANTHER" id="PTHR33936:SF24">
    <property type="entry name" value="C2H2-TYPE DOMAIN-CONTAINING PROTEIN"/>
    <property type="match status" value="1"/>
</dbReference>
<dbReference type="InterPro" id="IPR052797">
    <property type="entry name" value="RegFact_GeneExpr_CellDeath"/>
</dbReference>
<keyword evidence="1" id="KW-0862">Zinc</keyword>
<dbReference type="PROSITE" id="PS50157">
    <property type="entry name" value="ZINC_FINGER_C2H2_2"/>
    <property type="match status" value="1"/>
</dbReference>
<feature type="domain" description="C2H2-type" evidence="3">
    <location>
        <begin position="275"/>
        <end position="303"/>
    </location>
</feature>
<dbReference type="GO" id="GO:0008270">
    <property type="term" value="F:zinc ion binding"/>
    <property type="evidence" value="ECO:0007669"/>
    <property type="project" value="UniProtKB-KW"/>
</dbReference>
<protein>
    <recommendedName>
        <fullName evidence="3">C2H2-type domain-containing protein</fullName>
    </recommendedName>
</protein>
<dbReference type="AlphaFoldDB" id="A0A7M7K3Q7"/>
<feature type="region of interest" description="Disordered" evidence="2">
    <location>
        <begin position="918"/>
        <end position="939"/>
    </location>
</feature>
<evidence type="ECO:0000313" key="4">
    <source>
        <dbReference type="EnsemblMetazoa" id="XP_022660025"/>
    </source>
</evidence>
<evidence type="ECO:0000259" key="3">
    <source>
        <dbReference type="PROSITE" id="PS50157"/>
    </source>
</evidence>
<keyword evidence="1" id="KW-0479">Metal-binding</keyword>
<organism evidence="4 5">
    <name type="scientific">Varroa destructor</name>
    <name type="common">Honeybee mite</name>
    <dbReference type="NCBI Taxonomy" id="109461"/>
    <lineage>
        <taxon>Eukaryota</taxon>
        <taxon>Metazoa</taxon>
        <taxon>Ecdysozoa</taxon>
        <taxon>Arthropoda</taxon>
        <taxon>Chelicerata</taxon>
        <taxon>Arachnida</taxon>
        <taxon>Acari</taxon>
        <taxon>Parasitiformes</taxon>
        <taxon>Mesostigmata</taxon>
        <taxon>Gamasina</taxon>
        <taxon>Dermanyssoidea</taxon>
        <taxon>Varroidae</taxon>
        <taxon>Varroa</taxon>
    </lineage>
</organism>
<feature type="region of interest" description="Disordered" evidence="2">
    <location>
        <begin position="886"/>
        <end position="906"/>
    </location>
</feature>
<keyword evidence="1" id="KW-0863">Zinc-finger</keyword>
<feature type="region of interest" description="Disordered" evidence="2">
    <location>
        <begin position="160"/>
        <end position="212"/>
    </location>
</feature>
<dbReference type="KEGG" id="vde:111249861"/>
<feature type="region of interest" description="Disordered" evidence="2">
    <location>
        <begin position="739"/>
        <end position="776"/>
    </location>
</feature>
<dbReference type="PROSITE" id="PS00028">
    <property type="entry name" value="ZINC_FINGER_C2H2_1"/>
    <property type="match status" value="1"/>
</dbReference>
<feature type="compositionally biased region" description="Polar residues" evidence="2">
    <location>
        <begin position="160"/>
        <end position="174"/>
    </location>
</feature>
<dbReference type="PANTHER" id="PTHR33936">
    <property type="entry name" value="PROTEIN CBG17840"/>
    <property type="match status" value="1"/>
</dbReference>
<dbReference type="GeneID" id="111249861"/>
<evidence type="ECO:0000256" key="1">
    <source>
        <dbReference type="PROSITE-ProRule" id="PRU00042"/>
    </source>
</evidence>
<dbReference type="RefSeq" id="XP_022660025.1">
    <property type="nucleotide sequence ID" value="XM_022804290.1"/>
</dbReference>
<reference evidence="4" key="1">
    <citation type="submission" date="2021-01" db="UniProtKB">
        <authorList>
            <consortium name="EnsemblMetazoa"/>
        </authorList>
    </citation>
    <scope>IDENTIFICATION</scope>
</reference>
<sequence>MYSSGCQLYSLGDEAFSPATGPGCGESDNVELPGFLFGSSAPNNCVPPPDALVAASASTVTVTPRLTTTPSSAMAVDAQAAVAAAGRNHPADAHLSQSLVGTTAAPAIVQHSPAIISSASAIFAGASGQHQLDTTGTHNPSSTIAAATTVATARLQQIQHVTNEPQKATGSMTASGVADRTETTQLEHQHRHQQHQIHHQTQHPPHDHQLHHHRAHFVQQSRTTHHQQQLQQITPALPLSSKKDPVKLLTGSRTKRYSGPLPYRPRRTKVDKSDHHCKICDKYYSNRKQLRKHVNSFHPEEPFEMTSKNLNLDRVNWCLEKGCDFRHDRNHIFTKHLEEKHRIVAERIDRKFNTFAEYERWKTEIEESQKIKFVAGDGYYWRLTKDGRRVSRQHLFCHKAKEFNTVGKKVTLRMEGHTEDEIERLVKPTWNKITESLAKETQAKKNLLAHRNNSVAVNGADDNSSEKEENIEVAVDEMEVIRRLVPGKQNLIKTARTNSKGGCFLFSQCTAYLHVTIFEHDRSVHVDGCLSHYGHDPVLEHDIFDLPESVVSKIKQRFVMGHSLEEVRCFAANQWPHFCLKDGALEGIRDRNLRRILFKQYYAPFTNIFERVVDISRTINQFYYVEPEGILVTLLNIEHTLHDLHKQLVKKVNEKVYPKYKPEKVFRDSPVDIQQVLETLSMQQNFSHFKRLVRYSEHHKAFYMNHKITKDNLQCVSEFDMALADDGYRCFELDEDNKRSGDEQIRRKRRDLSVGEDDSSNSLEKAPFQTRIVSKDAGPDESIEDLTMSSQITASVPAPLCSTAGPSIIELNPTLNVSLPNFNTAIDQDRTNRHSGTLSTDVIQDQSHYHQRDHRQVYDHHLHPQQRHQSCEIHFMDTSVPVSALPSFSTSTTSNSTAAEHDTKKSSFNEFLQRAAEATHHGEDQKQGHAPTQQKEQQRGIISDTQCLHNHQVSFSAEDESLTLSHLPEFLPKSPIEVGNAAKADISLAVSSAVQLATSVPTGGDSANATAAAHISTVDLSTYLTLGAPFGAPDSDNEAGNEGDLMLSFDHLFGLRTPQS</sequence>
<feature type="compositionally biased region" description="Basic and acidic residues" evidence="2">
    <location>
        <begin position="179"/>
        <end position="188"/>
    </location>
</feature>
<evidence type="ECO:0000313" key="5">
    <source>
        <dbReference type="Proteomes" id="UP000594260"/>
    </source>
</evidence>
<accession>A0A7M7K3Q7</accession>
<keyword evidence="5" id="KW-1185">Reference proteome</keyword>
<feature type="compositionally biased region" description="Low complexity" evidence="2">
    <location>
        <begin position="887"/>
        <end position="897"/>
    </location>
</feature>
<feature type="compositionally biased region" description="Basic residues" evidence="2">
    <location>
        <begin position="189"/>
        <end position="201"/>
    </location>
</feature>
<dbReference type="InterPro" id="IPR013087">
    <property type="entry name" value="Znf_C2H2_type"/>
</dbReference>
<evidence type="ECO:0000256" key="2">
    <source>
        <dbReference type="SAM" id="MobiDB-lite"/>
    </source>
</evidence>
<proteinExistence type="predicted"/>